<accession>A0AAP9LW72</accession>
<organism evidence="2 3">
    <name type="scientific">Enterocloster clostridioformis</name>
    <dbReference type="NCBI Taxonomy" id="1531"/>
    <lineage>
        <taxon>Bacteria</taxon>
        <taxon>Bacillati</taxon>
        <taxon>Bacillota</taxon>
        <taxon>Clostridia</taxon>
        <taxon>Lachnospirales</taxon>
        <taxon>Lachnospiraceae</taxon>
        <taxon>Enterocloster</taxon>
    </lineage>
</organism>
<dbReference type="GeneID" id="57959626"/>
<reference evidence="2 3" key="1">
    <citation type="submission" date="2019-11" db="EMBL/GenBank/DDBJ databases">
        <title>FDA dAtabase for Regulatory Grade micrObial Sequences (FDA-ARGOS): Supporting development and validation of Infectious Disease Dx tests.</title>
        <authorList>
            <person name="Turner S."/>
            <person name="Byrd R."/>
            <person name="Tallon L."/>
            <person name="Sadzewicz L."/>
            <person name="Vavikolanu K."/>
            <person name="Mehta A."/>
            <person name="Aluvathingal J."/>
            <person name="Nadendla S."/>
            <person name="Myers T."/>
            <person name="Yan Y."/>
            <person name="Sichtig H."/>
        </authorList>
    </citation>
    <scope>NUCLEOTIDE SEQUENCE [LARGE SCALE GENOMIC DNA]</scope>
    <source>
        <strain evidence="2 3">FDAARGOS_739</strain>
    </source>
</reference>
<dbReference type="EMBL" id="CP050964">
    <property type="protein sequence ID" value="QIX89193.1"/>
    <property type="molecule type" value="Genomic_DNA"/>
</dbReference>
<keyword evidence="1" id="KW-1133">Transmembrane helix</keyword>
<keyword evidence="1" id="KW-0812">Transmembrane</keyword>
<proteinExistence type="predicted"/>
<feature type="transmembrane region" description="Helical" evidence="1">
    <location>
        <begin position="24"/>
        <end position="43"/>
    </location>
</feature>
<dbReference type="RefSeq" id="WP_002588648.1">
    <property type="nucleotide sequence ID" value="NZ_CABKQO010000001.1"/>
</dbReference>
<protein>
    <submittedName>
        <fullName evidence="2">Uncharacterized protein</fullName>
    </submittedName>
</protein>
<gene>
    <name evidence="2" type="ORF">FOC47_00490</name>
</gene>
<dbReference type="Proteomes" id="UP000501069">
    <property type="component" value="Chromosome"/>
</dbReference>
<evidence type="ECO:0000256" key="1">
    <source>
        <dbReference type="SAM" id="Phobius"/>
    </source>
</evidence>
<sequence>MSGYCKRNRKGFDFGDFEITKREILASISIIAVMLLIGVLISAKISEHQMDKNEIYNKAVKIDNQELFQYGMDTNVGNAFVYGDLKAVDTVAYPEIGGEYMSVEKVKERYTRHTRTVTKTRTVNGKSQTYTETEVYWTWDVVDRWSEHCNKVTFLGIEFDYGQIYKPSEHHIDTQKESSHIRYVYYGSDTEYTGTIFTSLKDKTINNTEFYNGKNIEETVENLESGGVVIIFWILWIVLTGGCVFGFYYIDNKWLE</sequence>
<evidence type="ECO:0000313" key="2">
    <source>
        <dbReference type="EMBL" id="QIX89193.1"/>
    </source>
</evidence>
<feature type="transmembrane region" description="Helical" evidence="1">
    <location>
        <begin position="228"/>
        <end position="250"/>
    </location>
</feature>
<evidence type="ECO:0000313" key="3">
    <source>
        <dbReference type="Proteomes" id="UP000501069"/>
    </source>
</evidence>
<name>A0AAP9LW72_9FIRM</name>
<dbReference type="AlphaFoldDB" id="A0AAP9LW72"/>
<keyword evidence="1" id="KW-0472">Membrane</keyword>